<evidence type="ECO:0000313" key="1">
    <source>
        <dbReference type="EMBL" id="KAK8219688.1"/>
    </source>
</evidence>
<comment type="caution">
    <text evidence="1">The sequence shown here is derived from an EMBL/GenBank/DDBJ whole genome shotgun (WGS) entry which is preliminary data.</text>
</comment>
<dbReference type="Proteomes" id="UP001320706">
    <property type="component" value="Unassembled WGS sequence"/>
</dbReference>
<keyword evidence="2" id="KW-1185">Reference proteome</keyword>
<dbReference type="EMBL" id="JAMKPW020000003">
    <property type="protein sequence ID" value="KAK8219688.1"/>
    <property type="molecule type" value="Genomic_DNA"/>
</dbReference>
<gene>
    <name evidence="1" type="ORF">M8818_000662</name>
</gene>
<accession>A0ACC3SMU7</accession>
<protein>
    <submittedName>
        <fullName evidence="1">Uncharacterized protein</fullName>
    </submittedName>
</protein>
<evidence type="ECO:0000313" key="2">
    <source>
        <dbReference type="Proteomes" id="UP001320706"/>
    </source>
</evidence>
<organism evidence="1 2">
    <name type="scientific">Zalaria obscura</name>
    <dbReference type="NCBI Taxonomy" id="2024903"/>
    <lineage>
        <taxon>Eukaryota</taxon>
        <taxon>Fungi</taxon>
        <taxon>Dikarya</taxon>
        <taxon>Ascomycota</taxon>
        <taxon>Pezizomycotina</taxon>
        <taxon>Dothideomycetes</taxon>
        <taxon>Dothideomycetidae</taxon>
        <taxon>Dothideales</taxon>
        <taxon>Zalariaceae</taxon>
        <taxon>Zalaria</taxon>
    </lineage>
</organism>
<sequence length="143" mass="15510">MTLKKTSTPKISDNQQDMKELASLVLRFGLPDEWRARLIVTAQALPERGLLLVQVRAQQYVGPQKGARATSMGSVQPSNGTDCACQSVIALGRELNKFVLTLSLSPSSVQDPSAGRIRIMQVRPLAAPPESWLPEEACARAVV</sequence>
<reference evidence="1" key="1">
    <citation type="submission" date="2024-02" db="EMBL/GenBank/DDBJ databases">
        <title>Metagenome Assembled Genome of Zalaria obscura JY119.</title>
        <authorList>
            <person name="Vighnesh L."/>
            <person name="Jagadeeshwari U."/>
            <person name="Venkata Ramana C."/>
            <person name="Sasikala C."/>
        </authorList>
    </citation>
    <scope>NUCLEOTIDE SEQUENCE</scope>
    <source>
        <strain evidence="1">JY119</strain>
    </source>
</reference>
<proteinExistence type="predicted"/>
<name>A0ACC3SMU7_9PEZI</name>